<keyword evidence="3" id="KW-1185">Reference proteome</keyword>
<keyword evidence="1" id="KW-0472">Membrane</keyword>
<sequence>MADDTSDGTRTALRKHPLVSSGTSVLRYGVSVAFLALIVAEIGLDASTWFSAQIVAGLLGGVVLVGVLRFVFERTTFGRSADQAFRQHRLFGTLLVVVLVSVGGIAVSSALEGIPRLFSLAVALGLFCGLLLLEGIADYRQ</sequence>
<keyword evidence="1" id="KW-0812">Transmembrane</keyword>
<dbReference type="RefSeq" id="WP_015320568.1">
    <property type="nucleotide sequence ID" value="NC_019974.1"/>
</dbReference>
<proteinExistence type="predicted"/>
<organism evidence="2 3">
    <name type="scientific">Natronococcus occultus SP4</name>
    <dbReference type="NCBI Taxonomy" id="694430"/>
    <lineage>
        <taxon>Archaea</taxon>
        <taxon>Methanobacteriati</taxon>
        <taxon>Methanobacteriota</taxon>
        <taxon>Stenosarchaea group</taxon>
        <taxon>Halobacteria</taxon>
        <taxon>Halobacteriales</taxon>
        <taxon>Natrialbaceae</taxon>
        <taxon>Natronococcus</taxon>
    </lineage>
</organism>
<evidence type="ECO:0000313" key="2">
    <source>
        <dbReference type="EMBL" id="AGB37118.1"/>
    </source>
</evidence>
<feature type="transmembrane region" description="Helical" evidence="1">
    <location>
        <begin position="93"/>
        <end position="111"/>
    </location>
</feature>
<dbReference type="KEGG" id="nou:Natoc_1296"/>
<feature type="transmembrane region" description="Helical" evidence="1">
    <location>
        <begin position="50"/>
        <end position="72"/>
    </location>
</feature>
<dbReference type="HOGENOM" id="CLU_1821070_0_0_2"/>
<feature type="transmembrane region" description="Helical" evidence="1">
    <location>
        <begin position="117"/>
        <end position="137"/>
    </location>
</feature>
<feature type="transmembrane region" description="Helical" evidence="1">
    <location>
        <begin position="25"/>
        <end position="44"/>
    </location>
</feature>
<dbReference type="EMBL" id="CP003929">
    <property type="protein sequence ID" value="AGB37118.1"/>
    <property type="molecule type" value="Genomic_DNA"/>
</dbReference>
<evidence type="ECO:0000256" key="1">
    <source>
        <dbReference type="SAM" id="Phobius"/>
    </source>
</evidence>
<evidence type="ECO:0000313" key="3">
    <source>
        <dbReference type="Proteomes" id="UP000010878"/>
    </source>
</evidence>
<dbReference type="GeneID" id="14402818"/>
<dbReference type="AlphaFoldDB" id="L0JZ17"/>
<dbReference type="Proteomes" id="UP000010878">
    <property type="component" value="Chromosome"/>
</dbReference>
<protein>
    <submittedName>
        <fullName evidence="2">Uncharacterized protein</fullName>
    </submittedName>
</protein>
<name>L0JZ17_9EURY</name>
<keyword evidence="1" id="KW-1133">Transmembrane helix</keyword>
<accession>L0JZ17</accession>
<reference evidence="2 3" key="1">
    <citation type="submission" date="2012-11" db="EMBL/GenBank/DDBJ databases">
        <title>FINISHED of Natronococcus occultus SP4, DSM 3396.</title>
        <authorList>
            <consortium name="DOE Joint Genome Institute"/>
            <person name="Eisen J."/>
            <person name="Huntemann M."/>
            <person name="Wei C.-L."/>
            <person name="Han J."/>
            <person name="Detter J.C."/>
            <person name="Han C."/>
            <person name="Tapia R."/>
            <person name="Chen A."/>
            <person name="Kyrpides N."/>
            <person name="Mavromatis K."/>
            <person name="Markowitz V."/>
            <person name="Szeto E."/>
            <person name="Ivanova N."/>
            <person name="Mikhailova N."/>
            <person name="Ovchinnikova G."/>
            <person name="Pagani I."/>
            <person name="Pati A."/>
            <person name="Goodwin L."/>
            <person name="Nordberg H.P."/>
            <person name="Cantor M.N."/>
            <person name="Hua S.X."/>
            <person name="Woyke T."/>
            <person name="Eisen J."/>
            <person name="Klenk H.-P."/>
            <person name="Klenk H.-P."/>
        </authorList>
    </citation>
    <scope>NUCLEOTIDE SEQUENCE [LARGE SCALE GENOMIC DNA]</scope>
    <source>
        <strain evidence="2 3">SP4</strain>
    </source>
</reference>
<gene>
    <name evidence="2" type="ORF">Natoc_1296</name>
</gene>